<evidence type="ECO:0000256" key="1">
    <source>
        <dbReference type="SAM" id="MobiDB-lite"/>
    </source>
</evidence>
<feature type="region of interest" description="Disordered" evidence="1">
    <location>
        <begin position="1"/>
        <end position="93"/>
    </location>
</feature>
<keyword evidence="2" id="KW-1133">Transmembrane helix</keyword>
<evidence type="ECO:0000313" key="4">
    <source>
        <dbReference type="Proteomes" id="UP001595829"/>
    </source>
</evidence>
<feature type="compositionally biased region" description="Low complexity" evidence="1">
    <location>
        <begin position="35"/>
        <end position="45"/>
    </location>
</feature>
<organism evidence="3 4">
    <name type="scientific">Streptomyces coeruleoprunus</name>
    <dbReference type="NCBI Taxonomy" id="285563"/>
    <lineage>
        <taxon>Bacteria</taxon>
        <taxon>Bacillati</taxon>
        <taxon>Actinomycetota</taxon>
        <taxon>Actinomycetes</taxon>
        <taxon>Kitasatosporales</taxon>
        <taxon>Streptomycetaceae</taxon>
        <taxon>Streptomyces</taxon>
    </lineage>
</organism>
<keyword evidence="2" id="KW-0812">Transmembrane</keyword>
<keyword evidence="2" id="KW-0472">Membrane</keyword>
<dbReference type="RefSeq" id="WP_345690753.1">
    <property type="nucleotide sequence ID" value="NZ_BAABIT010000001.1"/>
</dbReference>
<protein>
    <submittedName>
        <fullName evidence="3">Uncharacterized protein</fullName>
    </submittedName>
</protein>
<proteinExistence type="predicted"/>
<evidence type="ECO:0000313" key="3">
    <source>
        <dbReference type="EMBL" id="MFC5022551.1"/>
    </source>
</evidence>
<reference evidence="4" key="1">
    <citation type="journal article" date="2019" name="Int. J. Syst. Evol. Microbiol.">
        <title>The Global Catalogue of Microorganisms (GCM) 10K type strain sequencing project: providing services to taxonomists for standard genome sequencing and annotation.</title>
        <authorList>
            <consortium name="The Broad Institute Genomics Platform"/>
            <consortium name="The Broad Institute Genome Sequencing Center for Infectious Disease"/>
            <person name="Wu L."/>
            <person name="Ma J."/>
        </authorList>
    </citation>
    <scope>NUCLEOTIDE SEQUENCE [LARGE SCALE GENOMIC DNA]</scope>
    <source>
        <strain evidence="4">CGMCC 4.1648</strain>
    </source>
</reference>
<sequence length="133" mass="13979">MTFSLRTPVPMTSRPSLAGRPAGEGRTRPGRPGIPSLLPSAPPSATVSEAPRTKTATATTDSDPFGTVAEEVPEEDSPAVVPPRRTPSAAAYERGPQAAETFVDRRVPVLTLGVGLAFMGLGIGFLGLRMRRR</sequence>
<gene>
    <name evidence="3" type="ORF">ACFPM3_10445</name>
</gene>
<name>A0ABV9XE91_9ACTN</name>
<dbReference type="EMBL" id="JBHSJD010000007">
    <property type="protein sequence ID" value="MFC5022551.1"/>
    <property type="molecule type" value="Genomic_DNA"/>
</dbReference>
<comment type="caution">
    <text evidence="3">The sequence shown here is derived from an EMBL/GenBank/DDBJ whole genome shotgun (WGS) entry which is preliminary data.</text>
</comment>
<feature type="transmembrane region" description="Helical" evidence="2">
    <location>
        <begin position="109"/>
        <end position="128"/>
    </location>
</feature>
<accession>A0ABV9XE91</accession>
<dbReference type="Proteomes" id="UP001595829">
    <property type="component" value="Unassembled WGS sequence"/>
</dbReference>
<keyword evidence="4" id="KW-1185">Reference proteome</keyword>
<evidence type="ECO:0000256" key="2">
    <source>
        <dbReference type="SAM" id="Phobius"/>
    </source>
</evidence>